<feature type="compositionally biased region" description="Basic residues" evidence="1">
    <location>
        <begin position="258"/>
        <end position="269"/>
    </location>
</feature>
<feature type="compositionally biased region" description="Basic residues" evidence="1">
    <location>
        <begin position="168"/>
        <end position="179"/>
    </location>
</feature>
<dbReference type="Proteomes" id="UP001153328">
    <property type="component" value="Unassembled WGS sequence"/>
</dbReference>
<accession>A0A9W4E080</accession>
<dbReference type="EMBL" id="CAJVAX010000001">
    <property type="protein sequence ID" value="CAG7600334.1"/>
    <property type="molecule type" value="Genomic_DNA"/>
</dbReference>
<name>A0A9W4E080_9ACTN</name>
<evidence type="ECO:0000256" key="1">
    <source>
        <dbReference type="SAM" id="MobiDB-lite"/>
    </source>
</evidence>
<protein>
    <submittedName>
        <fullName evidence="2">Uncharacterized protein</fullName>
    </submittedName>
</protein>
<comment type="caution">
    <text evidence="2">The sequence shown here is derived from an EMBL/GenBank/DDBJ whole genome shotgun (WGS) entry which is preliminary data.</text>
</comment>
<feature type="compositionally biased region" description="Basic and acidic residues" evidence="1">
    <location>
        <begin position="270"/>
        <end position="279"/>
    </location>
</feature>
<dbReference type="AlphaFoldDB" id="A0A9W4E080"/>
<keyword evidence="3" id="KW-1185">Reference proteome</keyword>
<evidence type="ECO:0000313" key="2">
    <source>
        <dbReference type="EMBL" id="CAG7600334.1"/>
    </source>
</evidence>
<feature type="compositionally biased region" description="Basic and acidic residues" evidence="1">
    <location>
        <begin position="111"/>
        <end position="121"/>
    </location>
</feature>
<sequence length="343" mass="37705">MAPGRYEPGISLLTLPFRNASLGSFVFSQRSWGGYFEAEWNASSRPGARAAQTRRRGRRRGGAAVGAADARRGRRDGRRGAEGRRQERRPDGLGAGGGQRAAGRGHRGPHGVRDHVREPRRLHVHAGAVLRAGAGAHQGRRLDRTGRDTPGAGRRHRRPEGGDGRPGLLRRRIRPHGQPRQRGQDRRPDLAGHAAQARARRGQRPLPGRHARRRPAADRVGAGLPRTAGGEDPGRRGRPGAEEDHLRCARERPAGRQAVRRRPVRRGRRRQADLHRTARPDVGLPGHGPRGPGAGQGPVRVRGSAQGRRAGRPRPGRHRTARLRRGRTRARRGRRGRTGHRRG</sequence>
<feature type="compositionally biased region" description="Basic and acidic residues" evidence="1">
    <location>
        <begin position="78"/>
        <end position="91"/>
    </location>
</feature>
<feature type="compositionally biased region" description="Basic and acidic residues" evidence="1">
    <location>
        <begin position="232"/>
        <end position="254"/>
    </location>
</feature>
<feature type="compositionally biased region" description="Basic residues" evidence="1">
    <location>
        <begin position="198"/>
        <end position="214"/>
    </location>
</feature>
<feature type="compositionally biased region" description="Gly residues" evidence="1">
    <location>
        <begin position="285"/>
        <end position="296"/>
    </location>
</feature>
<organism evidence="2 3">
    <name type="scientific">Actinacidiphila bryophytorum</name>
    <dbReference type="NCBI Taxonomy" id="1436133"/>
    <lineage>
        <taxon>Bacteria</taxon>
        <taxon>Bacillati</taxon>
        <taxon>Actinomycetota</taxon>
        <taxon>Actinomycetes</taxon>
        <taxon>Kitasatosporales</taxon>
        <taxon>Streptomycetaceae</taxon>
        <taxon>Actinacidiphila</taxon>
    </lineage>
</organism>
<proteinExistence type="predicted"/>
<evidence type="ECO:0000313" key="3">
    <source>
        <dbReference type="Proteomes" id="UP001153328"/>
    </source>
</evidence>
<feature type="region of interest" description="Disordered" evidence="1">
    <location>
        <begin position="42"/>
        <end position="343"/>
    </location>
</feature>
<reference evidence="2" key="1">
    <citation type="submission" date="2021-06" db="EMBL/GenBank/DDBJ databases">
        <authorList>
            <person name="Arsene-Ploetze F."/>
        </authorList>
    </citation>
    <scope>NUCLEOTIDE SEQUENCE</scope>
    <source>
        <strain evidence="2">SBRY1</strain>
    </source>
</reference>
<feature type="compositionally biased region" description="Basic residues" evidence="1">
    <location>
        <begin position="309"/>
        <end position="343"/>
    </location>
</feature>
<gene>
    <name evidence="2" type="ORF">SBRY_10317</name>
</gene>
<feature type="compositionally biased region" description="Basic residues" evidence="1">
    <location>
        <begin position="52"/>
        <end position="61"/>
    </location>
</feature>